<evidence type="ECO:0000256" key="4">
    <source>
        <dbReference type="ARBA" id="ARBA00022982"/>
    </source>
</evidence>
<evidence type="ECO:0000259" key="7">
    <source>
        <dbReference type="PROSITE" id="PS51007"/>
    </source>
</evidence>
<keyword evidence="9" id="KW-1185">Reference proteome</keyword>
<dbReference type="AlphaFoldDB" id="A0A1H7F1X1"/>
<dbReference type="Gene3D" id="1.10.760.10">
    <property type="entry name" value="Cytochrome c-like domain"/>
    <property type="match status" value="1"/>
</dbReference>
<evidence type="ECO:0000313" key="8">
    <source>
        <dbReference type="EMBL" id="SEK20123.1"/>
    </source>
</evidence>
<evidence type="ECO:0000256" key="6">
    <source>
        <dbReference type="PIRSR" id="PIRSR602324-1"/>
    </source>
</evidence>
<proteinExistence type="predicted"/>
<dbReference type="EMBL" id="FNZN01000001">
    <property type="protein sequence ID" value="SEK20123.1"/>
    <property type="molecule type" value="Genomic_DNA"/>
</dbReference>
<comment type="PTM">
    <text evidence="6">Binds 1 heme c group covalently per subunit.</text>
</comment>
<dbReference type="Proteomes" id="UP000198990">
    <property type="component" value="Unassembled WGS sequence"/>
</dbReference>
<keyword evidence="3 6" id="KW-0479">Metal-binding</keyword>
<keyword evidence="1" id="KW-0813">Transport</keyword>
<evidence type="ECO:0000256" key="1">
    <source>
        <dbReference type="ARBA" id="ARBA00022448"/>
    </source>
</evidence>
<evidence type="ECO:0000256" key="3">
    <source>
        <dbReference type="ARBA" id="ARBA00022723"/>
    </source>
</evidence>
<keyword evidence="5 6" id="KW-0408">Iron</keyword>
<dbReference type="PRINTS" id="PR00606">
    <property type="entry name" value="CYTCHROMECID"/>
</dbReference>
<dbReference type="PROSITE" id="PS51007">
    <property type="entry name" value="CYTC"/>
    <property type="match status" value="1"/>
</dbReference>
<evidence type="ECO:0000256" key="5">
    <source>
        <dbReference type="ARBA" id="ARBA00023004"/>
    </source>
</evidence>
<dbReference type="InterPro" id="IPR036909">
    <property type="entry name" value="Cyt_c-like_dom_sf"/>
</dbReference>
<protein>
    <submittedName>
        <fullName evidence="8">Cytochrome c551/c552</fullName>
    </submittedName>
</protein>
<name>A0A1H7F1X1_9FLAO</name>
<dbReference type="GO" id="GO:0005506">
    <property type="term" value="F:iron ion binding"/>
    <property type="evidence" value="ECO:0007669"/>
    <property type="project" value="InterPro"/>
</dbReference>
<evidence type="ECO:0000313" key="9">
    <source>
        <dbReference type="Proteomes" id="UP000198990"/>
    </source>
</evidence>
<dbReference type="GO" id="GO:0009055">
    <property type="term" value="F:electron transfer activity"/>
    <property type="evidence" value="ECO:0007669"/>
    <property type="project" value="InterPro"/>
</dbReference>
<sequence length="258" mass="28922">MVRNIILLVLISSTLNIWNGPTKKSDNQGVSEVLTKFSQLAFFSTKNQQEKSLPNVKLHLSQNENLTWGSFVQYTIDVSDKADGDSKYGEILNNKVLLEIEFMHLNDKQGLNQNRAANKKEPNHEGLSLMMESTCFACHTDKEIMTGPSFSEIAKRYEINKNNITLLANHILEGSKGQWGNIEMPSHPNLTVEETEKITAFILSQGSRKNHQMLTGLEGMFQIMEKPGDLEQGVYLLTASYTSTSSIKGQQSITLPIK</sequence>
<gene>
    <name evidence="8" type="ORF">SAMN04488008_10135</name>
</gene>
<reference evidence="9" key="1">
    <citation type="submission" date="2016-10" db="EMBL/GenBank/DDBJ databases">
        <authorList>
            <person name="Varghese N."/>
            <person name="Submissions S."/>
        </authorList>
    </citation>
    <scope>NUCLEOTIDE SEQUENCE [LARGE SCALE GENOMIC DNA]</scope>
    <source>
        <strain evidence="9">DSM 16471</strain>
    </source>
</reference>
<dbReference type="SUPFAM" id="SSF46626">
    <property type="entry name" value="Cytochrome c"/>
    <property type="match status" value="1"/>
</dbReference>
<keyword evidence="4" id="KW-0249">Electron transport</keyword>
<dbReference type="Pfam" id="PF00034">
    <property type="entry name" value="Cytochrom_C"/>
    <property type="match status" value="1"/>
</dbReference>
<feature type="binding site" description="covalent" evidence="6">
    <location>
        <position position="139"/>
    </location>
    <ligand>
        <name>heme c</name>
        <dbReference type="ChEBI" id="CHEBI:61717"/>
    </ligand>
</feature>
<feature type="domain" description="Cytochrome c" evidence="7">
    <location>
        <begin position="121"/>
        <end position="206"/>
    </location>
</feature>
<feature type="binding site" description="covalent" evidence="6">
    <location>
        <position position="184"/>
    </location>
    <ligand>
        <name>heme c</name>
        <dbReference type="ChEBI" id="CHEBI:61717"/>
    </ligand>
</feature>
<accession>A0A1H7F1X1</accession>
<dbReference type="GO" id="GO:0020037">
    <property type="term" value="F:heme binding"/>
    <property type="evidence" value="ECO:0007669"/>
    <property type="project" value="InterPro"/>
</dbReference>
<dbReference type="InterPro" id="IPR009056">
    <property type="entry name" value="Cyt_c-like_dom"/>
</dbReference>
<dbReference type="InterPro" id="IPR002324">
    <property type="entry name" value="Cyt_c_ID"/>
</dbReference>
<keyword evidence="2 6" id="KW-0349">Heme</keyword>
<dbReference type="STRING" id="228957.SAMN04488008_10135"/>
<evidence type="ECO:0000256" key="2">
    <source>
        <dbReference type="ARBA" id="ARBA00022617"/>
    </source>
</evidence>
<feature type="binding site" description="covalent" evidence="6">
    <location>
        <position position="135"/>
    </location>
    <ligand>
        <name>heme c</name>
        <dbReference type="ChEBI" id="CHEBI:61717"/>
    </ligand>
</feature>
<organism evidence="8 9">
    <name type="scientific">Maribacter orientalis</name>
    <dbReference type="NCBI Taxonomy" id="228957"/>
    <lineage>
        <taxon>Bacteria</taxon>
        <taxon>Pseudomonadati</taxon>
        <taxon>Bacteroidota</taxon>
        <taxon>Flavobacteriia</taxon>
        <taxon>Flavobacteriales</taxon>
        <taxon>Flavobacteriaceae</taxon>
        <taxon>Maribacter</taxon>
    </lineage>
</organism>